<evidence type="ECO:0000313" key="3">
    <source>
        <dbReference type="Proteomes" id="UP000668403"/>
    </source>
</evidence>
<dbReference type="GO" id="GO:1901135">
    <property type="term" value="P:carbohydrate derivative metabolic process"/>
    <property type="evidence" value="ECO:0007669"/>
    <property type="project" value="InterPro"/>
</dbReference>
<dbReference type="PANTHER" id="PTHR30514:SF18">
    <property type="entry name" value="RPIR-FAMILY TRANSCRIPTIONAL REGULATOR"/>
    <property type="match status" value="1"/>
</dbReference>
<dbReference type="Pfam" id="PF01418">
    <property type="entry name" value="HTH_6"/>
    <property type="match status" value="1"/>
</dbReference>
<name>A0A939QIB5_9MICO</name>
<keyword evidence="3" id="KW-1185">Reference proteome</keyword>
<dbReference type="InterPro" id="IPR035472">
    <property type="entry name" value="RpiR-like_SIS"/>
</dbReference>
<dbReference type="Proteomes" id="UP000668403">
    <property type="component" value="Unassembled WGS sequence"/>
</dbReference>
<dbReference type="PANTHER" id="PTHR30514">
    <property type="entry name" value="GLUCOKINASE"/>
    <property type="match status" value="1"/>
</dbReference>
<dbReference type="SUPFAM" id="SSF53697">
    <property type="entry name" value="SIS domain"/>
    <property type="match status" value="1"/>
</dbReference>
<dbReference type="InterPro" id="IPR000281">
    <property type="entry name" value="HTH_RpiR"/>
</dbReference>
<dbReference type="PROSITE" id="PS51071">
    <property type="entry name" value="HTH_RPIR"/>
    <property type="match status" value="1"/>
</dbReference>
<accession>A0A939QIB5</accession>
<dbReference type="InterPro" id="IPR009057">
    <property type="entry name" value="Homeodomain-like_sf"/>
</dbReference>
<feature type="domain" description="HTH rpiR-type" evidence="1">
    <location>
        <begin position="5"/>
        <end position="81"/>
    </location>
</feature>
<organism evidence="2 3">
    <name type="scientific">Leucobacter tardus</name>
    <dbReference type="NCBI Taxonomy" id="501483"/>
    <lineage>
        <taxon>Bacteria</taxon>
        <taxon>Bacillati</taxon>
        <taxon>Actinomycetota</taxon>
        <taxon>Actinomycetes</taxon>
        <taxon>Micrococcales</taxon>
        <taxon>Microbacteriaceae</taxon>
        <taxon>Leucobacter</taxon>
    </lineage>
</organism>
<dbReference type="InterPro" id="IPR047640">
    <property type="entry name" value="RpiR-like"/>
</dbReference>
<reference evidence="2" key="1">
    <citation type="submission" date="2021-03" db="EMBL/GenBank/DDBJ databases">
        <title>Leucobacter chromiisoli sp. nov., isolated from chromium-containing soil of chemical plant.</title>
        <authorList>
            <person name="Xu Z."/>
        </authorList>
    </citation>
    <scope>NUCLEOTIDE SEQUENCE</scope>
    <source>
        <strain evidence="2">K 70/01</strain>
    </source>
</reference>
<proteinExistence type="predicted"/>
<dbReference type="GO" id="GO:0097367">
    <property type="term" value="F:carbohydrate derivative binding"/>
    <property type="evidence" value="ECO:0007669"/>
    <property type="project" value="InterPro"/>
</dbReference>
<dbReference type="GO" id="GO:0003700">
    <property type="term" value="F:DNA-binding transcription factor activity"/>
    <property type="evidence" value="ECO:0007669"/>
    <property type="project" value="InterPro"/>
</dbReference>
<evidence type="ECO:0000259" key="1">
    <source>
        <dbReference type="PROSITE" id="PS51071"/>
    </source>
</evidence>
<dbReference type="Gene3D" id="1.10.10.10">
    <property type="entry name" value="Winged helix-like DNA-binding domain superfamily/Winged helix DNA-binding domain"/>
    <property type="match status" value="1"/>
</dbReference>
<dbReference type="CDD" id="cd05013">
    <property type="entry name" value="SIS_RpiR"/>
    <property type="match status" value="1"/>
</dbReference>
<dbReference type="EMBL" id="JAGFBF010000001">
    <property type="protein sequence ID" value="MBO2988416.1"/>
    <property type="molecule type" value="Genomic_DNA"/>
</dbReference>
<dbReference type="InterPro" id="IPR046348">
    <property type="entry name" value="SIS_dom_sf"/>
</dbReference>
<dbReference type="GO" id="GO:0003677">
    <property type="term" value="F:DNA binding"/>
    <property type="evidence" value="ECO:0007669"/>
    <property type="project" value="InterPro"/>
</dbReference>
<protein>
    <submittedName>
        <fullName evidence="2">MurR/RpiR family transcriptional regulator</fullName>
    </submittedName>
</protein>
<dbReference type="SUPFAM" id="SSF46689">
    <property type="entry name" value="Homeodomain-like"/>
    <property type="match status" value="1"/>
</dbReference>
<evidence type="ECO:0000313" key="2">
    <source>
        <dbReference type="EMBL" id="MBO2988416.1"/>
    </source>
</evidence>
<dbReference type="AlphaFoldDB" id="A0A939QIB5"/>
<dbReference type="RefSeq" id="WP_208235777.1">
    <property type="nucleotide sequence ID" value="NZ_BAAAQU010000001.1"/>
</dbReference>
<dbReference type="Gene3D" id="3.40.50.10490">
    <property type="entry name" value="Glucose-6-phosphate isomerase like protein, domain 1"/>
    <property type="match status" value="1"/>
</dbReference>
<sequence>MTDELSRWIDGLVDGRRVPQATARIVEVLRTNPQVAAFSTVQAMSELAEVNIATVTRAAQFLGFRGWPDFILDYRGHYLAQLGADAVLAPDPPSGTAGGARFSVQQDARALQSLAETLNEDQVAGAALRLASSRRSVVLATGTYLAPASVLAHNGQLLGYDLELPYGSASTQMNAVRKLGPQDTLVIFNIWKTAAIVPRLARFAHARGVPIIAFADRTTPAVGLADVVLTVPSEGARYLPSSIPAISAVQAVLNALADRDRDRAERSLREADELWGELGIVAGD</sequence>
<comment type="caution">
    <text evidence="2">The sequence shown here is derived from an EMBL/GenBank/DDBJ whole genome shotgun (WGS) entry which is preliminary data.</text>
</comment>
<gene>
    <name evidence="2" type="ORF">J4H85_00185</name>
</gene>
<dbReference type="InterPro" id="IPR036388">
    <property type="entry name" value="WH-like_DNA-bd_sf"/>
</dbReference>